<proteinExistence type="predicted"/>
<keyword evidence="2" id="KW-1185">Reference proteome</keyword>
<dbReference type="RefSeq" id="WP_377926476.1">
    <property type="nucleotide sequence ID" value="NZ_JBHUEM010000003.1"/>
</dbReference>
<gene>
    <name evidence="1" type="ORF">ACFSCX_02255</name>
</gene>
<evidence type="ECO:0000313" key="1">
    <source>
        <dbReference type="EMBL" id="MFD1735377.1"/>
    </source>
</evidence>
<sequence>MNSIYSDDSRNDQKRNIVLKILDEWIIEYEKSNKEMLEQNMGDKNDR</sequence>
<evidence type="ECO:0000313" key="2">
    <source>
        <dbReference type="Proteomes" id="UP001597214"/>
    </source>
</evidence>
<dbReference type="Proteomes" id="UP001597214">
    <property type="component" value="Unassembled WGS sequence"/>
</dbReference>
<comment type="caution">
    <text evidence="1">The sequence shown here is derived from an EMBL/GenBank/DDBJ whole genome shotgun (WGS) entry which is preliminary data.</text>
</comment>
<dbReference type="EMBL" id="JBHUEM010000003">
    <property type="protein sequence ID" value="MFD1735377.1"/>
    <property type="molecule type" value="Genomic_DNA"/>
</dbReference>
<reference evidence="2" key="1">
    <citation type="journal article" date="2019" name="Int. J. Syst. Evol. Microbiol.">
        <title>The Global Catalogue of Microorganisms (GCM) 10K type strain sequencing project: providing services to taxonomists for standard genome sequencing and annotation.</title>
        <authorList>
            <consortium name="The Broad Institute Genomics Platform"/>
            <consortium name="The Broad Institute Genome Sequencing Center for Infectious Disease"/>
            <person name="Wu L."/>
            <person name="Ma J."/>
        </authorList>
    </citation>
    <scope>NUCLEOTIDE SEQUENCE [LARGE SCALE GENOMIC DNA]</scope>
    <source>
        <strain evidence="2">CCUG 49339</strain>
    </source>
</reference>
<organism evidence="1 2">
    <name type="scientific">Bacillus salitolerans</name>
    <dbReference type="NCBI Taxonomy" id="1437434"/>
    <lineage>
        <taxon>Bacteria</taxon>
        <taxon>Bacillati</taxon>
        <taxon>Bacillota</taxon>
        <taxon>Bacilli</taxon>
        <taxon>Bacillales</taxon>
        <taxon>Bacillaceae</taxon>
        <taxon>Bacillus</taxon>
    </lineage>
</organism>
<name>A0ABW4LJJ0_9BACI</name>
<accession>A0ABW4LJJ0</accession>
<protein>
    <submittedName>
        <fullName evidence="1">Uncharacterized protein</fullName>
    </submittedName>
</protein>